<name>A0ABP9D434_9ACTN</name>
<dbReference type="Proteomes" id="UP001501265">
    <property type="component" value="Unassembled WGS sequence"/>
</dbReference>
<dbReference type="EMBL" id="BAABIG010000086">
    <property type="protein sequence ID" value="GAA4822916.1"/>
    <property type="molecule type" value="Genomic_DNA"/>
</dbReference>
<keyword evidence="2" id="KW-1185">Reference proteome</keyword>
<sequence>MVALRCTWGRAGAGPAGFSASGRERGTAAGPTNVETARWTVGVVGRAGVSRSAPGVCGACGACGAWAGRSVERCTGDGAVRGGAVEGPVGAGGVLPGSVGAGVVWASWARRTGVGGAGGAVFGWPGGVACRWTGGWAPAAAAMAGPRRAAGDGGDR</sequence>
<protein>
    <submittedName>
        <fullName evidence="1">Uncharacterized protein</fullName>
    </submittedName>
</protein>
<evidence type="ECO:0000313" key="2">
    <source>
        <dbReference type="Proteomes" id="UP001501265"/>
    </source>
</evidence>
<organism evidence="1 2">
    <name type="scientific">Streptomyces ziwulingensis</name>
    <dbReference type="NCBI Taxonomy" id="1045501"/>
    <lineage>
        <taxon>Bacteria</taxon>
        <taxon>Bacillati</taxon>
        <taxon>Actinomycetota</taxon>
        <taxon>Actinomycetes</taxon>
        <taxon>Kitasatosporales</taxon>
        <taxon>Streptomycetaceae</taxon>
        <taxon>Streptomyces</taxon>
    </lineage>
</organism>
<accession>A0ABP9D434</accession>
<proteinExistence type="predicted"/>
<comment type="caution">
    <text evidence="1">The sequence shown here is derived from an EMBL/GenBank/DDBJ whole genome shotgun (WGS) entry which is preliminary data.</text>
</comment>
<reference evidence="2" key="1">
    <citation type="journal article" date="2019" name="Int. J. Syst. Evol. Microbiol.">
        <title>The Global Catalogue of Microorganisms (GCM) 10K type strain sequencing project: providing services to taxonomists for standard genome sequencing and annotation.</title>
        <authorList>
            <consortium name="The Broad Institute Genomics Platform"/>
            <consortium name="The Broad Institute Genome Sequencing Center for Infectious Disease"/>
            <person name="Wu L."/>
            <person name="Ma J."/>
        </authorList>
    </citation>
    <scope>NUCLEOTIDE SEQUENCE [LARGE SCALE GENOMIC DNA]</scope>
    <source>
        <strain evidence="2">JCM 18081</strain>
    </source>
</reference>
<evidence type="ECO:0000313" key="1">
    <source>
        <dbReference type="EMBL" id="GAA4822916.1"/>
    </source>
</evidence>
<gene>
    <name evidence="1" type="ORF">GCM10023220_65330</name>
</gene>